<dbReference type="EMBL" id="MKIP01000030">
    <property type="protein sequence ID" value="OLP61793.1"/>
    <property type="molecule type" value="Genomic_DNA"/>
</dbReference>
<dbReference type="Proteomes" id="UP000186364">
    <property type="component" value="Unassembled WGS sequence"/>
</dbReference>
<proteinExistence type="predicted"/>
<comment type="caution">
    <text evidence="1">The sequence shown here is derived from an EMBL/GenBank/DDBJ whole genome shotgun (WGS) entry which is preliminary data.</text>
</comment>
<dbReference type="RefSeq" id="WP_075626096.1">
    <property type="nucleotide sequence ID" value="NZ_FOAM01000012.1"/>
</dbReference>
<organism evidence="1 2">
    <name type="scientific">Xaviernesmea oryzae</name>
    <dbReference type="NCBI Taxonomy" id="464029"/>
    <lineage>
        <taxon>Bacteria</taxon>
        <taxon>Pseudomonadati</taxon>
        <taxon>Pseudomonadota</taxon>
        <taxon>Alphaproteobacteria</taxon>
        <taxon>Hyphomicrobiales</taxon>
        <taxon>Rhizobiaceae</taxon>
        <taxon>Rhizobium/Agrobacterium group</taxon>
        <taxon>Xaviernesmea</taxon>
    </lineage>
</organism>
<dbReference type="AlphaFoldDB" id="A0A1Q9B1B6"/>
<protein>
    <submittedName>
        <fullName evidence="1">Uncharacterized protein</fullName>
    </submittedName>
</protein>
<reference evidence="1 2" key="1">
    <citation type="submission" date="2016-09" db="EMBL/GenBank/DDBJ databases">
        <title>Rhizobium sp. nov., a novel species isolated from the rice rhizosphere.</title>
        <authorList>
            <person name="Zhao J."/>
            <person name="Zhang X."/>
        </authorList>
    </citation>
    <scope>NUCLEOTIDE SEQUENCE [LARGE SCALE GENOMIC DNA]</scope>
    <source>
        <strain evidence="1 2">1.7048</strain>
    </source>
</reference>
<sequence length="61" mass="7388">MLNIDKLERDRDDLLEIIDAYTRQEFTNTASFMETFRNVLCHLQRLNEVERELSERVLRMG</sequence>
<gene>
    <name evidence="1" type="ORF">BJF93_19030</name>
</gene>
<accession>A0A1Q9B1B6</accession>
<evidence type="ECO:0000313" key="2">
    <source>
        <dbReference type="Proteomes" id="UP000186364"/>
    </source>
</evidence>
<keyword evidence="2" id="KW-1185">Reference proteome</keyword>
<name>A0A1Q9B1B6_9HYPH</name>
<evidence type="ECO:0000313" key="1">
    <source>
        <dbReference type="EMBL" id="OLP61793.1"/>
    </source>
</evidence>